<evidence type="ECO:0000256" key="2">
    <source>
        <dbReference type="ARBA" id="ARBA00023125"/>
    </source>
</evidence>
<evidence type="ECO:0000313" key="8">
    <source>
        <dbReference type="EMBL" id="PGH26681.1"/>
    </source>
</evidence>
<sequence length="402" mass="43926">MAGNEVSGPHRAFNNFFTTLTPEQLQTFQTLLEEVNASNAAAATSNLAPTSALGNRSDIFRNLAQAPNMTAAIPMNPNTLPREMAPRGKRTRENGKLRPLNSFIAFRSFYSAAFPDLSQKVKSGLLRRLWSSDPFKAKWAILAKAYSTVRDDHTSKVTLESFLALNGPFIGIVAPGDYLGIMGLQLIVDNDKQFDIVQVNHQAGPTPEDLTTNLSVDDIIDHCYQTGYVNGIGSSKGSDKQGAGLAMAVSAQPNHSCPRQERVTRNQDYNTLQLFMPTPDPDTPREPMLAPGTQLQMLNYNVTVNTEVGSDANEGTPSMHDVAATTMQNAGASNGQNHTMAYASADLDQELRDVINSFPFAPEDNGYYGPFNPALRTPVVVYNPYRIQGDFDAFDIGHYVDL</sequence>
<gene>
    <name evidence="8" type="ORF">AJ80_01627</name>
</gene>
<dbReference type="AlphaFoldDB" id="A0A2B7Z039"/>
<dbReference type="PROSITE" id="PS51325">
    <property type="entry name" value="ALPHA_BOX"/>
    <property type="match status" value="1"/>
</dbReference>
<dbReference type="Pfam" id="PF04769">
    <property type="entry name" value="MATalpha_HMGbox"/>
    <property type="match status" value="1"/>
</dbReference>
<comment type="caution">
    <text evidence="8">The sequence shown here is derived from an EMBL/GenBank/DDBJ whole genome shotgun (WGS) entry which is preliminary data.</text>
</comment>
<evidence type="ECO:0000313" key="9">
    <source>
        <dbReference type="Proteomes" id="UP000224634"/>
    </source>
</evidence>
<proteinExistence type="inferred from homology"/>
<keyword evidence="9" id="KW-1185">Reference proteome</keyword>
<dbReference type="GO" id="GO:0008301">
    <property type="term" value="F:DNA binding, bending"/>
    <property type="evidence" value="ECO:0007669"/>
    <property type="project" value="InterPro"/>
</dbReference>
<evidence type="ECO:0000256" key="4">
    <source>
        <dbReference type="ARBA" id="ARBA00023242"/>
    </source>
</evidence>
<evidence type="ECO:0000256" key="5">
    <source>
        <dbReference type="RuleBase" id="RU003516"/>
    </source>
</evidence>
<dbReference type="GO" id="GO:0005634">
    <property type="term" value="C:nucleus"/>
    <property type="evidence" value="ECO:0007669"/>
    <property type="project" value="UniProtKB-SubCell"/>
</dbReference>
<feature type="region of interest" description="Disordered" evidence="6">
    <location>
        <begin position="71"/>
        <end position="93"/>
    </location>
</feature>
<dbReference type="EMBL" id="PDNA01000014">
    <property type="protein sequence ID" value="PGH26681.1"/>
    <property type="molecule type" value="Genomic_DNA"/>
</dbReference>
<dbReference type="Proteomes" id="UP000224634">
    <property type="component" value="Unassembled WGS sequence"/>
</dbReference>
<protein>
    <recommendedName>
        <fullName evidence="7">Alpha box domain-containing protein</fullName>
    </recommendedName>
</protein>
<evidence type="ECO:0000256" key="3">
    <source>
        <dbReference type="ARBA" id="ARBA00023163"/>
    </source>
</evidence>
<organism evidence="8 9">
    <name type="scientific">Polytolypa hystricis (strain UAMH7299)</name>
    <dbReference type="NCBI Taxonomy" id="1447883"/>
    <lineage>
        <taxon>Eukaryota</taxon>
        <taxon>Fungi</taxon>
        <taxon>Dikarya</taxon>
        <taxon>Ascomycota</taxon>
        <taxon>Pezizomycotina</taxon>
        <taxon>Eurotiomycetes</taxon>
        <taxon>Eurotiomycetidae</taxon>
        <taxon>Onygenales</taxon>
        <taxon>Onygenales incertae sedis</taxon>
        <taxon>Polytolypa</taxon>
    </lineage>
</organism>
<keyword evidence="3 5" id="KW-0804">Transcription</keyword>
<keyword evidence="4 5" id="KW-0539">Nucleus</keyword>
<accession>A0A2B7Z039</accession>
<evidence type="ECO:0000259" key="7">
    <source>
        <dbReference type="PROSITE" id="PS51325"/>
    </source>
</evidence>
<evidence type="ECO:0000256" key="6">
    <source>
        <dbReference type="SAM" id="MobiDB-lite"/>
    </source>
</evidence>
<keyword evidence="2 5" id="KW-0238">DNA-binding</keyword>
<dbReference type="InterPro" id="IPR006856">
    <property type="entry name" value="MATalpha_HMGbox"/>
</dbReference>
<dbReference type="OrthoDB" id="5398665at2759"/>
<feature type="domain" description="Alpha box" evidence="7">
    <location>
        <begin position="95"/>
        <end position="150"/>
    </location>
</feature>
<reference evidence="8 9" key="1">
    <citation type="submission" date="2017-10" db="EMBL/GenBank/DDBJ databases">
        <title>Comparative genomics in systemic dimorphic fungi from Ajellomycetaceae.</title>
        <authorList>
            <person name="Munoz J.F."/>
            <person name="Mcewen J.G."/>
            <person name="Clay O.K."/>
            <person name="Cuomo C.A."/>
        </authorList>
    </citation>
    <scope>NUCLEOTIDE SEQUENCE [LARGE SCALE GENOMIC DNA]</scope>
    <source>
        <strain evidence="8 9">UAMH7299</strain>
    </source>
</reference>
<name>A0A2B7Z039_POLH7</name>
<comment type="similarity">
    <text evidence="5">Belongs to the MATALPHA1 family.</text>
</comment>
<dbReference type="GO" id="GO:0045895">
    <property type="term" value="P:positive regulation of mating-type specific transcription, DNA-templated"/>
    <property type="evidence" value="ECO:0007669"/>
    <property type="project" value="InterPro"/>
</dbReference>
<keyword evidence="1 5" id="KW-0805">Transcription regulation</keyword>
<evidence type="ECO:0000256" key="1">
    <source>
        <dbReference type="ARBA" id="ARBA00023015"/>
    </source>
</evidence>
<comment type="subcellular location">
    <subcellularLocation>
        <location evidence="5">Nucleus</location>
    </subcellularLocation>
</comment>